<dbReference type="SUPFAM" id="SSF57850">
    <property type="entry name" value="RING/U-box"/>
    <property type="match status" value="1"/>
</dbReference>
<evidence type="ECO:0000256" key="4">
    <source>
        <dbReference type="SAM" id="MobiDB-lite"/>
    </source>
</evidence>
<keyword evidence="2" id="KW-0862">Zinc</keyword>
<dbReference type="Gene3D" id="3.30.40.10">
    <property type="entry name" value="Zinc/RING finger domain, C3HC4 (zinc finger)"/>
    <property type="match status" value="1"/>
</dbReference>
<comment type="caution">
    <text evidence="7">The sequence shown here is derived from an EMBL/GenBank/DDBJ whole genome shotgun (WGS) entry which is preliminary data.</text>
</comment>
<keyword evidence="8" id="KW-1185">Reference proteome</keyword>
<dbReference type="PANTHER" id="PTHR12429">
    <property type="entry name" value="NEURALIZED"/>
    <property type="match status" value="1"/>
</dbReference>
<protein>
    <recommendedName>
        <fullName evidence="9">RING-type domain-containing protein</fullName>
    </recommendedName>
</protein>
<dbReference type="InterPro" id="IPR043136">
    <property type="entry name" value="B30.2/SPRY_sf"/>
</dbReference>
<dbReference type="Proteomes" id="UP001209878">
    <property type="component" value="Unassembled WGS sequence"/>
</dbReference>
<proteinExistence type="predicted"/>
<gene>
    <name evidence="7" type="ORF">NP493_1480g00007</name>
</gene>
<keyword evidence="1 3" id="KW-0863">Zinc-finger</keyword>
<dbReference type="Pfam" id="PF13920">
    <property type="entry name" value="zf-C3HC4_3"/>
    <property type="match status" value="1"/>
</dbReference>
<dbReference type="PROSITE" id="PS50089">
    <property type="entry name" value="ZF_RING_2"/>
    <property type="match status" value="1"/>
</dbReference>
<dbReference type="EMBL" id="JAODUO010001478">
    <property type="protein sequence ID" value="KAK2163146.1"/>
    <property type="molecule type" value="Genomic_DNA"/>
</dbReference>
<dbReference type="InterPro" id="IPR001841">
    <property type="entry name" value="Znf_RING"/>
</dbReference>
<dbReference type="PROSITE" id="PS51065">
    <property type="entry name" value="NHR"/>
    <property type="match status" value="1"/>
</dbReference>
<dbReference type="InterPro" id="IPR006573">
    <property type="entry name" value="NHR_dom"/>
</dbReference>
<dbReference type="Gene3D" id="2.60.120.920">
    <property type="match status" value="1"/>
</dbReference>
<evidence type="ECO:0008006" key="9">
    <source>
        <dbReference type="Google" id="ProtNLM"/>
    </source>
</evidence>
<dbReference type="PANTHER" id="PTHR12429:SF8">
    <property type="entry name" value="NEURALIZED-LIKE PROTEIN 2"/>
    <property type="match status" value="1"/>
</dbReference>
<dbReference type="InterPro" id="IPR037962">
    <property type="entry name" value="Neuralized"/>
</dbReference>
<reference evidence="7" key="1">
    <citation type="journal article" date="2023" name="Mol. Biol. Evol.">
        <title>Third-Generation Sequencing Reveals the Adaptive Role of the Epigenome in Three Deep-Sea Polychaetes.</title>
        <authorList>
            <person name="Perez M."/>
            <person name="Aroh O."/>
            <person name="Sun Y."/>
            <person name="Lan Y."/>
            <person name="Juniper S.K."/>
            <person name="Young C.R."/>
            <person name="Angers B."/>
            <person name="Qian P.Y."/>
        </authorList>
    </citation>
    <scope>NUCLEOTIDE SEQUENCE</scope>
    <source>
        <strain evidence="7">R07B-5</strain>
    </source>
</reference>
<evidence type="ECO:0000256" key="2">
    <source>
        <dbReference type="ARBA" id="ARBA00022833"/>
    </source>
</evidence>
<evidence type="ECO:0000259" key="5">
    <source>
        <dbReference type="PROSITE" id="PS50089"/>
    </source>
</evidence>
<keyword evidence="1 3" id="KW-0479">Metal-binding</keyword>
<feature type="region of interest" description="Disordered" evidence="4">
    <location>
        <begin position="144"/>
        <end position="163"/>
    </location>
</feature>
<evidence type="ECO:0000259" key="6">
    <source>
        <dbReference type="PROSITE" id="PS51065"/>
    </source>
</evidence>
<dbReference type="Pfam" id="PF07177">
    <property type="entry name" value="Neuralized"/>
    <property type="match status" value="1"/>
</dbReference>
<dbReference type="AlphaFoldDB" id="A0AAD9K265"/>
<evidence type="ECO:0000256" key="3">
    <source>
        <dbReference type="PROSITE-ProRule" id="PRU00175"/>
    </source>
</evidence>
<dbReference type="InterPro" id="IPR013083">
    <property type="entry name" value="Znf_RING/FYVE/PHD"/>
</dbReference>
<dbReference type="GO" id="GO:0061630">
    <property type="term" value="F:ubiquitin protein ligase activity"/>
    <property type="evidence" value="ECO:0007669"/>
    <property type="project" value="TreeGrafter"/>
</dbReference>
<feature type="domain" description="RING-type" evidence="5">
    <location>
        <begin position="97"/>
        <end position="137"/>
    </location>
</feature>
<evidence type="ECO:0000313" key="7">
    <source>
        <dbReference type="EMBL" id="KAK2163146.1"/>
    </source>
</evidence>
<dbReference type="GO" id="GO:0008270">
    <property type="term" value="F:zinc ion binding"/>
    <property type="evidence" value="ECO:0007669"/>
    <property type="project" value="UniProtKB-KW"/>
</dbReference>
<evidence type="ECO:0000256" key="1">
    <source>
        <dbReference type="ARBA" id="ARBA00022771"/>
    </source>
</evidence>
<organism evidence="7 8">
    <name type="scientific">Ridgeia piscesae</name>
    <name type="common">Tubeworm</name>
    <dbReference type="NCBI Taxonomy" id="27915"/>
    <lineage>
        <taxon>Eukaryota</taxon>
        <taxon>Metazoa</taxon>
        <taxon>Spiralia</taxon>
        <taxon>Lophotrochozoa</taxon>
        <taxon>Annelida</taxon>
        <taxon>Polychaeta</taxon>
        <taxon>Sedentaria</taxon>
        <taxon>Canalipalpata</taxon>
        <taxon>Sabellida</taxon>
        <taxon>Siboglinidae</taxon>
        <taxon>Ridgeia</taxon>
    </lineage>
</organism>
<name>A0AAD9K265_RIDPI</name>
<accession>A0AAD9K265</accession>
<feature type="domain" description="NHR" evidence="6">
    <location>
        <begin position="1"/>
        <end position="64"/>
    </location>
</feature>
<dbReference type="SMART" id="SM00184">
    <property type="entry name" value="RING"/>
    <property type="match status" value="1"/>
</dbReference>
<evidence type="ECO:0000313" key="8">
    <source>
        <dbReference type="Proteomes" id="UP001209878"/>
    </source>
</evidence>
<sequence>MELPAKCVIKDKVLSFYVTPTGSVTYAVCGVEEGTLFSGVDTSRPLWVVIDIYANTSCVEFVESPVVAATPAASGPRRAHVVGPLRSTSSQSADHECAVCMDRSADCVLVPCAHTCLCYTCAVKIHRSDNASCPMCRHVISGVNKTRRPRDQSRRRSVQKQQPDVICHDEGTCRNNSTT</sequence>